<dbReference type="EMBL" id="LR031572">
    <property type="protein sequence ID" value="VDC84389.1"/>
    <property type="molecule type" value="Genomic_DNA"/>
</dbReference>
<reference evidence="2" key="1">
    <citation type="submission" date="2018-11" db="EMBL/GenBank/DDBJ databases">
        <authorList>
            <consortium name="Genoscope - CEA"/>
            <person name="William W."/>
        </authorList>
    </citation>
    <scope>NUCLEOTIDE SEQUENCE</scope>
</reference>
<evidence type="ECO:0000313" key="2">
    <source>
        <dbReference type="EMBL" id="VDC84389.1"/>
    </source>
</evidence>
<gene>
    <name evidence="2" type="ORF">BRAA03T15607Z</name>
    <name evidence="1" type="ORF">BRAPAZ1V2_A03P67460.2</name>
</gene>
<dbReference type="AlphaFoldDB" id="A0A3P6A418"/>
<dbReference type="Proteomes" id="UP000694005">
    <property type="component" value="Chromosome A03"/>
</dbReference>
<dbReference type="EMBL" id="LS974619">
    <property type="protein sequence ID" value="CAG7885403.1"/>
    <property type="molecule type" value="Genomic_DNA"/>
</dbReference>
<evidence type="ECO:0000313" key="1">
    <source>
        <dbReference type="EMBL" id="CAG7885403.1"/>
    </source>
</evidence>
<organism evidence="2">
    <name type="scientific">Brassica campestris</name>
    <name type="common">Field mustard</name>
    <dbReference type="NCBI Taxonomy" id="3711"/>
    <lineage>
        <taxon>Eukaryota</taxon>
        <taxon>Viridiplantae</taxon>
        <taxon>Streptophyta</taxon>
        <taxon>Embryophyta</taxon>
        <taxon>Tracheophyta</taxon>
        <taxon>Spermatophyta</taxon>
        <taxon>Magnoliopsida</taxon>
        <taxon>eudicotyledons</taxon>
        <taxon>Gunneridae</taxon>
        <taxon>Pentapetalae</taxon>
        <taxon>rosids</taxon>
        <taxon>malvids</taxon>
        <taxon>Brassicales</taxon>
        <taxon>Brassicaceae</taxon>
        <taxon>Brassiceae</taxon>
        <taxon>Brassica</taxon>
    </lineage>
</organism>
<dbReference type="Gramene" id="A03p67460.2_BraZ1">
    <property type="protein sequence ID" value="A03p67460.2_BraZ1.CDS"/>
    <property type="gene ID" value="A03g67460.2_BraZ1"/>
</dbReference>
<accession>A0A3P6A418</accession>
<protein>
    <submittedName>
        <fullName evidence="1">Uncharacterized protein</fullName>
    </submittedName>
</protein>
<sequence length="119" mass="13291">MWAMYVVEANTGCPSEFDISSVLASASIMLLHLIGRYCMTNHAQKRNFEPMTVSRLEMPYVVEHPSFSAVMALMLLELHAVGNDVNIVKFTKEHARTAVENYAIQALHLCQVVTIPPAQ</sequence>
<name>A0A3P6A418_BRACM</name>
<proteinExistence type="predicted"/>